<organism evidence="1 2">
    <name type="scientific">Kickxella alabastrina</name>
    <dbReference type="NCBI Taxonomy" id="61397"/>
    <lineage>
        <taxon>Eukaryota</taxon>
        <taxon>Fungi</taxon>
        <taxon>Fungi incertae sedis</taxon>
        <taxon>Zoopagomycota</taxon>
        <taxon>Kickxellomycotina</taxon>
        <taxon>Kickxellomycetes</taxon>
        <taxon>Kickxellales</taxon>
        <taxon>Kickxellaceae</taxon>
        <taxon>Kickxella</taxon>
    </lineage>
</organism>
<proteinExistence type="predicted"/>
<dbReference type="EMBL" id="JANBPG010001883">
    <property type="protein sequence ID" value="KAJ1887890.1"/>
    <property type="molecule type" value="Genomic_DNA"/>
</dbReference>
<reference evidence="1" key="1">
    <citation type="submission" date="2022-07" db="EMBL/GenBank/DDBJ databases">
        <title>Phylogenomic reconstructions and comparative analyses of Kickxellomycotina fungi.</title>
        <authorList>
            <person name="Reynolds N.K."/>
            <person name="Stajich J.E."/>
            <person name="Barry K."/>
            <person name="Grigoriev I.V."/>
            <person name="Crous P."/>
            <person name="Smith M.E."/>
        </authorList>
    </citation>
    <scope>NUCLEOTIDE SEQUENCE</scope>
    <source>
        <strain evidence="1">Benny 63K</strain>
    </source>
</reference>
<dbReference type="Proteomes" id="UP001150581">
    <property type="component" value="Unassembled WGS sequence"/>
</dbReference>
<sequence length="424" mass="46310">MKAATISILLDTPEVHLYGERASSSGCTLTGKVFMSLRVPTKIRSLNITFQGQQKLKYPTPTPKFTQNTNLNPLMIERNRLVVSETQKLIEPQAKYTQYAAGTHELRFEFIVSGDLPATADLITGETKYTVDAQLVLTGLRSSSTVQQPVVILRCPRDGGHWAHTVFDSLSVGTQWEDRVSVTLSFDQSAISDATTATFLVEITANAKNHHLMALTLQLRETQTTFDNTAHTSSRVHKVTRIVSQKLMSYGSVGAKLCGQDEFYVRLSVPRVNDGVQFECECAEYLVSHRLVLTASVRAPEGHTAEVTIPAQFSVLPKSAISGGSELPLYESSPNDQLIQTSSRSGSEDESSILQLQLQATAIESLAGRQLPSYSLPVCFSCGKEDVSVLECRQAIVRHSLIPPGTEIEDLCATLTSANFVAGN</sequence>
<evidence type="ECO:0000313" key="1">
    <source>
        <dbReference type="EMBL" id="KAJ1887890.1"/>
    </source>
</evidence>
<comment type="caution">
    <text evidence="1">The sequence shown here is derived from an EMBL/GenBank/DDBJ whole genome shotgun (WGS) entry which is preliminary data.</text>
</comment>
<accession>A0ACC1I8J1</accession>
<keyword evidence="2" id="KW-1185">Reference proteome</keyword>
<gene>
    <name evidence="1" type="ORF">LPJ66_008867</name>
</gene>
<name>A0ACC1I8J1_9FUNG</name>
<protein>
    <submittedName>
        <fullName evidence="1">Uncharacterized protein</fullName>
    </submittedName>
</protein>
<evidence type="ECO:0000313" key="2">
    <source>
        <dbReference type="Proteomes" id="UP001150581"/>
    </source>
</evidence>